<accession>A0ACC1S223</accession>
<sequence length="351" mass="38934">MRRWPDPPRVDPPCRPHGGPHTGPVEILSSVRLSSVMSLCNNSAKLMFNGEKTRYCMGAKRQSRFRSLIVYIIPPVERLVPTFKFMAKRPCVLTRHLKTQNKRKSFCMDKYAEWIVNTAKESACYTGIFDAFPQANVSQGIQAIAHATKVRSWAPFHELSTLIIPDKQLGARCLDKRFYITTPTNVNDFQRLCTGVAEFSHRCFKQSEGKANRGTTVLTSLRSDPNHLQGVARGPHSIAKNIPMHIWDGDHRIKYLELDPGLVQGTARDPATGISLSYASIILSYIPKNTSQSSKYNSAPKAAPGNTPGNAKDWGVPPSNNGFMANDSKNAKDALQDLDDFLNKDGSSSSN</sequence>
<protein>
    <submittedName>
        <fullName evidence="1">Uncharacterized protein</fullName>
    </submittedName>
</protein>
<reference evidence="1" key="1">
    <citation type="submission" date="2022-08" db="EMBL/GenBank/DDBJ databases">
        <title>Genome Sequence of Fusarium decemcellulare.</title>
        <authorList>
            <person name="Buettner E."/>
        </authorList>
    </citation>
    <scope>NUCLEOTIDE SEQUENCE</scope>
    <source>
        <strain evidence="1">Babe19</strain>
    </source>
</reference>
<proteinExistence type="predicted"/>
<dbReference type="Proteomes" id="UP001148629">
    <property type="component" value="Unassembled WGS sequence"/>
</dbReference>
<comment type="caution">
    <text evidence="1">The sequence shown here is derived from an EMBL/GenBank/DDBJ whole genome shotgun (WGS) entry which is preliminary data.</text>
</comment>
<gene>
    <name evidence="1" type="ORF">NM208_g9363</name>
</gene>
<dbReference type="EMBL" id="JANRMS010001182">
    <property type="protein sequence ID" value="KAJ3530351.1"/>
    <property type="molecule type" value="Genomic_DNA"/>
</dbReference>
<evidence type="ECO:0000313" key="1">
    <source>
        <dbReference type="EMBL" id="KAJ3530351.1"/>
    </source>
</evidence>
<name>A0ACC1S223_9HYPO</name>
<evidence type="ECO:0000313" key="2">
    <source>
        <dbReference type="Proteomes" id="UP001148629"/>
    </source>
</evidence>
<keyword evidence="2" id="KW-1185">Reference proteome</keyword>
<organism evidence="1 2">
    <name type="scientific">Fusarium decemcellulare</name>
    <dbReference type="NCBI Taxonomy" id="57161"/>
    <lineage>
        <taxon>Eukaryota</taxon>
        <taxon>Fungi</taxon>
        <taxon>Dikarya</taxon>
        <taxon>Ascomycota</taxon>
        <taxon>Pezizomycotina</taxon>
        <taxon>Sordariomycetes</taxon>
        <taxon>Hypocreomycetidae</taxon>
        <taxon>Hypocreales</taxon>
        <taxon>Nectriaceae</taxon>
        <taxon>Fusarium</taxon>
        <taxon>Fusarium decemcellulare species complex</taxon>
    </lineage>
</organism>